<feature type="domain" description="DUF6534" evidence="2">
    <location>
        <begin position="179"/>
        <end position="264"/>
    </location>
</feature>
<keyword evidence="1" id="KW-0472">Membrane</keyword>
<dbReference type="AlphaFoldDB" id="A0A5C2S7B9"/>
<evidence type="ECO:0000313" key="4">
    <source>
        <dbReference type="Proteomes" id="UP000313359"/>
    </source>
</evidence>
<sequence>MAATSVLPPFDPPTSLSLDPYFGAWLVGTFASATLQGVLFVQTYSYFRQYLHDPRFIKIWVVVVFVVELLTTIFSMHSCYFYLISNYFNFTILFNNTVWTIKIIPVLGGTVTLLTQLFLARRIYILKRGFRPIALVAVFLTVGLFACCIALSVLIWNEPNALSTARFSWLASASSCLILAADLMLTSAFIYFLRTSRSVVSRTNSLLDLFVLYAVSSGLVLCTVNIMNVVCALALPKTLAFSATSLVLTKLYSITFMVWLNAREPLRDRGIIMVETELFTSVITVDAQYPSEGMIEHPGMVRASRPTTTSLSLAALQNLSQSSGELGHGPDMRRGCEKVS</sequence>
<feature type="transmembrane region" description="Helical" evidence="1">
    <location>
        <begin position="167"/>
        <end position="193"/>
    </location>
</feature>
<keyword evidence="4" id="KW-1185">Reference proteome</keyword>
<keyword evidence="1" id="KW-1133">Transmembrane helix</keyword>
<feature type="transmembrane region" description="Helical" evidence="1">
    <location>
        <begin position="22"/>
        <end position="47"/>
    </location>
</feature>
<feature type="transmembrane region" description="Helical" evidence="1">
    <location>
        <begin position="132"/>
        <end position="155"/>
    </location>
</feature>
<reference evidence="3" key="1">
    <citation type="journal article" date="2018" name="Genome Biol. Evol.">
        <title>Genomics and development of Lentinus tigrinus, a white-rot wood-decaying mushroom with dimorphic fruiting bodies.</title>
        <authorList>
            <person name="Wu B."/>
            <person name="Xu Z."/>
            <person name="Knudson A."/>
            <person name="Carlson A."/>
            <person name="Chen N."/>
            <person name="Kovaka S."/>
            <person name="LaButti K."/>
            <person name="Lipzen A."/>
            <person name="Pennachio C."/>
            <person name="Riley R."/>
            <person name="Schakwitz W."/>
            <person name="Umezawa K."/>
            <person name="Ohm R.A."/>
            <person name="Grigoriev I.V."/>
            <person name="Nagy L.G."/>
            <person name="Gibbons J."/>
            <person name="Hibbett D."/>
        </authorList>
    </citation>
    <scope>NUCLEOTIDE SEQUENCE [LARGE SCALE GENOMIC DNA]</scope>
    <source>
        <strain evidence="3">ALCF2SS1-6</strain>
    </source>
</reference>
<keyword evidence="1" id="KW-0812">Transmembrane</keyword>
<dbReference type="OrthoDB" id="2535105at2759"/>
<feature type="transmembrane region" description="Helical" evidence="1">
    <location>
        <begin position="59"/>
        <end position="83"/>
    </location>
</feature>
<gene>
    <name evidence="3" type="ORF">L227DRAFT_654359</name>
</gene>
<dbReference type="PANTHER" id="PTHR40465:SF1">
    <property type="entry name" value="DUF6534 DOMAIN-CONTAINING PROTEIN"/>
    <property type="match status" value="1"/>
</dbReference>
<feature type="transmembrane region" description="Helical" evidence="1">
    <location>
        <begin position="205"/>
        <end position="227"/>
    </location>
</feature>
<protein>
    <recommendedName>
        <fullName evidence="2">DUF6534 domain-containing protein</fullName>
    </recommendedName>
</protein>
<evidence type="ECO:0000259" key="2">
    <source>
        <dbReference type="Pfam" id="PF20152"/>
    </source>
</evidence>
<name>A0A5C2S7B9_9APHY</name>
<feature type="transmembrane region" description="Helical" evidence="1">
    <location>
        <begin position="103"/>
        <end position="120"/>
    </location>
</feature>
<evidence type="ECO:0000313" key="3">
    <source>
        <dbReference type="EMBL" id="RPD58964.1"/>
    </source>
</evidence>
<proteinExistence type="predicted"/>
<accession>A0A5C2S7B9</accession>
<organism evidence="3 4">
    <name type="scientific">Lentinus tigrinus ALCF2SS1-6</name>
    <dbReference type="NCBI Taxonomy" id="1328759"/>
    <lineage>
        <taxon>Eukaryota</taxon>
        <taxon>Fungi</taxon>
        <taxon>Dikarya</taxon>
        <taxon>Basidiomycota</taxon>
        <taxon>Agaricomycotina</taxon>
        <taxon>Agaricomycetes</taxon>
        <taxon>Polyporales</taxon>
        <taxon>Polyporaceae</taxon>
        <taxon>Lentinus</taxon>
    </lineage>
</organism>
<dbReference type="STRING" id="1328759.A0A5C2S7B9"/>
<dbReference type="PANTHER" id="PTHR40465">
    <property type="entry name" value="CHROMOSOME 1, WHOLE GENOME SHOTGUN SEQUENCE"/>
    <property type="match status" value="1"/>
</dbReference>
<feature type="transmembrane region" description="Helical" evidence="1">
    <location>
        <begin position="239"/>
        <end position="260"/>
    </location>
</feature>
<dbReference type="EMBL" id="ML122272">
    <property type="protein sequence ID" value="RPD58964.1"/>
    <property type="molecule type" value="Genomic_DNA"/>
</dbReference>
<evidence type="ECO:0000256" key="1">
    <source>
        <dbReference type="SAM" id="Phobius"/>
    </source>
</evidence>
<dbReference type="Pfam" id="PF20152">
    <property type="entry name" value="DUF6534"/>
    <property type="match status" value="1"/>
</dbReference>
<dbReference type="Proteomes" id="UP000313359">
    <property type="component" value="Unassembled WGS sequence"/>
</dbReference>
<dbReference type="InterPro" id="IPR045339">
    <property type="entry name" value="DUF6534"/>
</dbReference>